<evidence type="ECO:0000313" key="2">
    <source>
        <dbReference type="EMBL" id="KAJ7336822.1"/>
    </source>
</evidence>
<reference evidence="2" key="1">
    <citation type="submission" date="2023-03" db="EMBL/GenBank/DDBJ databases">
        <title>Massive genome expansion in bonnet fungi (Mycena s.s.) driven by repeated elements and novel gene families across ecological guilds.</title>
        <authorList>
            <consortium name="Lawrence Berkeley National Laboratory"/>
            <person name="Harder C.B."/>
            <person name="Miyauchi S."/>
            <person name="Viragh M."/>
            <person name="Kuo A."/>
            <person name="Thoen E."/>
            <person name="Andreopoulos B."/>
            <person name="Lu D."/>
            <person name="Skrede I."/>
            <person name="Drula E."/>
            <person name="Henrissat B."/>
            <person name="Morin E."/>
            <person name="Kohler A."/>
            <person name="Barry K."/>
            <person name="LaButti K."/>
            <person name="Morin E."/>
            <person name="Salamov A."/>
            <person name="Lipzen A."/>
            <person name="Mereny Z."/>
            <person name="Hegedus B."/>
            <person name="Baldrian P."/>
            <person name="Stursova M."/>
            <person name="Weitz H."/>
            <person name="Taylor A."/>
            <person name="Grigoriev I.V."/>
            <person name="Nagy L.G."/>
            <person name="Martin F."/>
            <person name="Kauserud H."/>
        </authorList>
    </citation>
    <scope>NUCLEOTIDE SEQUENCE</scope>
    <source>
        <strain evidence="2">CBHHK002</strain>
    </source>
</reference>
<dbReference type="AlphaFoldDB" id="A0AAD7ELB9"/>
<name>A0AAD7ELB9_9AGAR</name>
<protein>
    <submittedName>
        <fullName evidence="2">Uncharacterized protein</fullName>
    </submittedName>
</protein>
<accession>A0AAD7ELB9</accession>
<feature type="region of interest" description="Disordered" evidence="1">
    <location>
        <begin position="55"/>
        <end position="91"/>
    </location>
</feature>
<dbReference type="Proteomes" id="UP001218218">
    <property type="component" value="Unassembled WGS sequence"/>
</dbReference>
<sequence>MSTSKMSQHTVRAASQSLRSIHSSAAVRAAVAADGSVTLPPMFDIFDVPVRLRKSAAPAPEQSRRHATPSPSLSGRALNPMATPTSLPHPLVFEGPAGRRPVMRRHHELPQHRVSAYAPQRGSEPVITIFDGPAHSGGRTQRPHMGGQTTPPEGRRVQLAMGAAAATAVTFAVAHT</sequence>
<organism evidence="2 3">
    <name type="scientific">Mycena albidolilacea</name>
    <dbReference type="NCBI Taxonomy" id="1033008"/>
    <lineage>
        <taxon>Eukaryota</taxon>
        <taxon>Fungi</taxon>
        <taxon>Dikarya</taxon>
        <taxon>Basidiomycota</taxon>
        <taxon>Agaricomycotina</taxon>
        <taxon>Agaricomycetes</taxon>
        <taxon>Agaricomycetidae</taxon>
        <taxon>Agaricales</taxon>
        <taxon>Marasmiineae</taxon>
        <taxon>Mycenaceae</taxon>
        <taxon>Mycena</taxon>
    </lineage>
</organism>
<dbReference type="EMBL" id="JARIHO010000030">
    <property type="protein sequence ID" value="KAJ7336822.1"/>
    <property type="molecule type" value="Genomic_DNA"/>
</dbReference>
<keyword evidence="3" id="KW-1185">Reference proteome</keyword>
<gene>
    <name evidence="2" type="ORF">DFH08DRAFT_281202</name>
</gene>
<comment type="caution">
    <text evidence="2">The sequence shown here is derived from an EMBL/GenBank/DDBJ whole genome shotgun (WGS) entry which is preliminary data.</text>
</comment>
<evidence type="ECO:0000256" key="1">
    <source>
        <dbReference type="SAM" id="MobiDB-lite"/>
    </source>
</evidence>
<proteinExistence type="predicted"/>
<evidence type="ECO:0000313" key="3">
    <source>
        <dbReference type="Proteomes" id="UP001218218"/>
    </source>
</evidence>